<dbReference type="Proteomes" id="UP000824469">
    <property type="component" value="Unassembled WGS sequence"/>
</dbReference>
<name>A0AA38FR80_TAXCH</name>
<accession>A0AA38FR80</accession>
<evidence type="ECO:0000313" key="3">
    <source>
        <dbReference type="Proteomes" id="UP000824469"/>
    </source>
</evidence>
<gene>
    <name evidence="2" type="ORF">KI387_036696</name>
</gene>
<dbReference type="AlphaFoldDB" id="A0AA38FR80"/>
<proteinExistence type="predicted"/>
<feature type="region of interest" description="Disordered" evidence="1">
    <location>
        <begin position="1"/>
        <end position="42"/>
    </location>
</feature>
<organism evidence="2 3">
    <name type="scientific">Taxus chinensis</name>
    <name type="common">Chinese yew</name>
    <name type="synonym">Taxus wallichiana var. chinensis</name>
    <dbReference type="NCBI Taxonomy" id="29808"/>
    <lineage>
        <taxon>Eukaryota</taxon>
        <taxon>Viridiplantae</taxon>
        <taxon>Streptophyta</taxon>
        <taxon>Embryophyta</taxon>
        <taxon>Tracheophyta</taxon>
        <taxon>Spermatophyta</taxon>
        <taxon>Pinopsida</taxon>
        <taxon>Pinidae</taxon>
        <taxon>Conifers II</taxon>
        <taxon>Cupressales</taxon>
        <taxon>Taxaceae</taxon>
        <taxon>Taxus</taxon>
    </lineage>
</organism>
<sequence>MGIGPRSKPRAMHKKNAEDVPTIGGKNPSIMLKEEEEPPKWMGTEREQPIEALEVPITLSNDEPLTDFHNDMKCQGFDKILKHELRKEKEIMKHDLDGKNPLIFNNDSLISNDGMCLKKWRRKI</sequence>
<feature type="non-terminal residue" evidence="2">
    <location>
        <position position="124"/>
    </location>
</feature>
<keyword evidence="3" id="KW-1185">Reference proteome</keyword>
<dbReference type="EMBL" id="JAHRHJ020000007">
    <property type="protein sequence ID" value="KAH9308785.1"/>
    <property type="molecule type" value="Genomic_DNA"/>
</dbReference>
<comment type="caution">
    <text evidence="2">The sequence shown here is derived from an EMBL/GenBank/DDBJ whole genome shotgun (WGS) entry which is preliminary data.</text>
</comment>
<evidence type="ECO:0000313" key="2">
    <source>
        <dbReference type="EMBL" id="KAH9308785.1"/>
    </source>
</evidence>
<reference evidence="2 3" key="1">
    <citation type="journal article" date="2021" name="Nat. Plants">
        <title>The Taxus genome provides insights into paclitaxel biosynthesis.</title>
        <authorList>
            <person name="Xiong X."/>
            <person name="Gou J."/>
            <person name="Liao Q."/>
            <person name="Li Y."/>
            <person name="Zhou Q."/>
            <person name="Bi G."/>
            <person name="Li C."/>
            <person name="Du R."/>
            <person name="Wang X."/>
            <person name="Sun T."/>
            <person name="Guo L."/>
            <person name="Liang H."/>
            <person name="Lu P."/>
            <person name="Wu Y."/>
            <person name="Zhang Z."/>
            <person name="Ro D.K."/>
            <person name="Shang Y."/>
            <person name="Huang S."/>
            <person name="Yan J."/>
        </authorList>
    </citation>
    <scope>NUCLEOTIDE SEQUENCE [LARGE SCALE GENOMIC DNA]</scope>
    <source>
        <strain evidence="2">Ta-2019</strain>
    </source>
</reference>
<protein>
    <submittedName>
        <fullName evidence="2">Uncharacterized protein</fullName>
    </submittedName>
</protein>
<evidence type="ECO:0000256" key="1">
    <source>
        <dbReference type="SAM" id="MobiDB-lite"/>
    </source>
</evidence>